<protein>
    <submittedName>
        <fullName evidence="1">13769_t:CDS:1</fullName>
    </submittedName>
</protein>
<keyword evidence="2" id="KW-1185">Reference proteome</keyword>
<dbReference type="AlphaFoldDB" id="A0A9N9ABT0"/>
<proteinExistence type="predicted"/>
<comment type="caution">
    <text evidence="1">The sequence shown here is derived from an EMBL/GenBank/DDBJ whole genome shotgun (WGS) entry which is preliminary data.</text>
</comment>
<dbReference type="Proteomes" id="UP000789508">
    <property type="component" value="Unassembled WGS sequence"/>
</dbReference>
<name>A0A9N9ABT0_9GLOM</name>
<sequence length="58" mass="6792">METTQRFLHSTPKLYVVDSQSRLHQKLHVELITQPGLLDKNPELLTICLDQYKAHYSL</sequence>
<evidence type="ECO:0000313" key="2">
    <source>
        <dbReference type="Proteomes" id="UP000789508"/>
    </source>
</evidence>
<accession>A0A9N9ABT0</accession>
<reference evidence="1" key="1">
    <citation type="submission" date="2021-06" db="EMBL/GenBank/DDBJ databases">
        <authorList>
            <person name="Kallberg Y."/>
            <person name="Tangrot J."/>
            <person name="Rosling A."/>
        </authorList>
    </citation>
    <scope>NUCLEOTIDE SEQUENCE</scope>
    <source>
        <strain evidence="1">FL130A</strain>
    </source>
</reference>
<organism evidence="1 2">
    <name type="scientific">Ambispora leptoticha</name>
    <dbReference type="NCBI Taxonomy" id="144679"/>
    <lineage>
        <taxon>Eukaryota</taxon>
        <taxon>Fungi</taxon>
        <taxon>Fungi incertae sedis</taxon>
        <taxon>Mucoromycota</taxon>
        <taxon>Glomeromycotina</taxon>
        <taxon>Glomeromycetes</taxon>
        <taxon>Archaeosporales</taxon>
        <taxon>Ambisporaceae</taxon>
        <taxon>Ambispora</taxon>
    </lineage>
</organism>
<gene>
    <name evidence="1" type="ORF">ALEPTO_LOCUS4611</name>
</gene>
<dbReference type="EMBL" id="CAJVPS010001092">
    <property type="protein sequence ID" value="CAG8523929.1"/>
    <property type="molecule type" value="Genomic_DNA"/>
</dbReference>
<evidence type="ECO:0000313" key="1">
    <source>
        <dbReference type="EMBL" id="CAG8523929.1"/>
    </source>
</evidence>